<evidence type="ECO:0000256" key="2">
    <source>
        <dbReference type="ARBA" id="ARBA00022598"/>
    </source>
</evidence>
<accession>A0ABY1BDN6</accession>
<dbReference type="InterPro" id="IPR025110">
    <property type="entry name" value="AMP-bd_C"/>
</dbReference>
<dbReference type="PANTHER" id="PTHR43107:SF15">
    <property type="entry name" value="FATTY ACID TRANSPORT PROTEIN 3, ISOFORM A"/>
    <property type="match status" value="1"/>
</dbReference>
<evidence type="ECO:0000259" key="5">
    <source>
        <dbReference type="Pfam" id="PF00501"/>
    </source>
</evidence>
<keyword evidence="2" id="KW-0436">Ligase</keyword>
<dbReference type="Gene3D" id="3.30.300.30">
    <property type="match status" value="1"/>
</dbReference>
<dbReference type="EMBL" id="FOFP01000007">
    <property type="protein sequence ID" value="SEQ60548.1"/>
    <property type="molecule type" value="Genomic_DNA"/>
</dbReference>
<reference evidence="7 8" key="1">
    <citation type="submission" date="2016-10" db="EMBL/GenBank/DDBJ databases">
        <authorList>
            <person name="Varghese N."/>
            <person name="Submissions S."/>
        </authorList>
    </citation>
    <scope>NUCLEOTIDE SEQUENCE [LARGE SCALE GENOMIC DNA]</scope>
    <source>
        <strain evidence="7 8">CIP 109853</strain>
    </source>
</reference>
<comment type="similarity">
    <text evidence="1">Belongs to the ATP-dependent AMP-binding enzyme family.</text>
</comment>
<dbReference type="PROSITE" id="PS00455">
    <property type="entry name" value="AMP_BINDING"/>
    <property type="match status" value="1"/>
</dbReference>
<keyword evidence="8" id="KW-1185">Reference proteome</keyword>
<feature type="domain" description="AMP-binding enzyme C-terminal" evidence="6">
    <location>
        <begin position="486"/>
        <end position="563"/>
    </location>
</feature>
<dbReference type="Gene3D" id="3.40.50.12780">
    <property type="entry name" value="N-terminal domain of ligase-like"/>
    <property type="match status" value="1"/>
</dbReference>
<dbReference type="InterPro" id="IPR045851">
    <property type="entry name" value="AMP-bd_C_sf"/>
</dbReference>
<gene>
    <name evidence="7" type="ORF">SAMN05216600_107215</name>
</gene>
<dbReference type="NCBIfam" id="NF006134">
    <property type="entry name" value="PRK08279.1"/>
    <property type="match status" value="1"/>
</dbReference>
<sequence>MSQNNNELITWGQVLRKTPLVLKSLPRIIKGLKVSNISAADEPCGLGWTFEVATQRNPDGIAVLYEDRRYSYQYFNQRANQIVHYLAARGIGKGDVVGVFLENRPELLVTVLALSKLGAVSAMLNTSQTQNVLIHSINLVKPCAIVIGEELLAAFAEVRDSIDALSRGLYYIADQDTFRDPGEAPSGYLNLMRESLDAPQDAPATTQQIHKDDACFYIYTSGTTGLPKAGIFKHGRWMKTYGGFGIIAMDMQASDVVYSTLPLYHGTGLCVCWGSAIAGAGGFALRRKFSASSFWDDTRTFNATVIGYVGELCRYLLDQPTCPDDLDNPVRKMLGNGLRPGVWGPFKQRFGLEHVCEFYGSSEGNIGFSNILNFDNTIGFSLMPWALVEYDRDKESPVRDNNGFLKKVERGQPGLLLAKIDEKTPLDGYTDPEKTRQVVLENVFESGDRYFNTGDMLRYIGFGHAQFVDRLGDTFRWKGENVSTTEVENLLIQHPRIAEVVVYGVGIPNTNGCAGMAAITLHDPEAPMDMRELLNYAKRQLPPYAVPLFLRIKRDMETTGTFKYQKKSLKQEAFDPTKTGDEPVYAWLPGSDRYVPVNDELFTNIIGGLHRY</sequence>
<dbReference type="InterPro" id="IPR020845">
    <property type="entry name" value="AMP-binding_CS"/>
</dbReference>
<dbReference type="Proteomes" id="UP000198512">
    <property type="component" value="Unassembled WGS sequence"/>
</dbReference>
<dbReference type="PANTHER" id="PTHR43107">
    <property type="entry name" value="LONG-CHAIN FATTY ACID TRANSPORT PROTEIN"/>
    <property type="match status" value="1"/>
</dbReference>
<evidence type="ECO:0000313" key="7">
    <source>
        <dbReference type="EMBL" id="SEQ60548.1"/>
    </source>
</evidence>
<name>A0ABY1BDN6_9PSED</name>
<dbReference type="InterPro" id="IPR042099">
    <property type="entry name" value="ANL_N_sf"/>
</dbReference>
<evidence type="ECO:0000256" key="3">
    <source>
        <dbReference type="ARBA" id="ARBA00022741"/>
    </source>
</evidence>
<dbReference type="InterPro" id="IPR000873">
    <property type="entry name" value="AMP-dep_synth/lig_dom"/>
</dbReference>
<evidence type="ECO:0000256" key="4">
    <source>
        <dbReference type="ARBA" id="ARBA00022840"/>
    </source>
</evidence>
<proteinExistence type="inferred from homology"/>
<dbReference type="RefSeq" id="WP_069520076.1">
    <property type="nucleotide sequence ID" value="NZ_FOFP01000007.1"/>
</dbReference>
<keyword evidence="3" id="KW-0547">Nucleotide-binding</keyword>
<dbReference type="Pfam" id="PF00501">
    <property type="entry name" value="AMP-binding"/>
    <property type="match status" value="1"/>
</dbReference>
<evidence type="ECO:0000256" key="1">
    <source>
        <dbReference type="ARBA" id="ARBA00006432"/>
    </source>
</evidence>
<keyword evidence="4" id="KW-0067">ATP-binding</keyword>
<feature type="domain" description="AMP-dependent synthetase/ligase" evidence="5">
    <location>
        <begin position="50"/>
        <end position="373"/>
    </location>
</feature>
<comment type="caution">
    <text evidence="7">The sequence shown here is derived from an EMBL/GenBank/DDBJ whole genome shotgun (WGS) entry which is preliminary data.</text>
</comment>
<dbReference type="SUPFAM" id="SSF56801">
    <property type="entry name" value="Acetyl-CoA synthetase-like"/>
    <property type="match status" value="1"/>
</dbReference>
<evidence type="ECO:0000259" key="6">
    <source>
        <dbReference type="Pfam" id="PF13193"/>
    </source>
</evidence>
<organism evidence="7 8">
    <name type="scientific">Pseudomonas cuatrocienegasensis</name>
    <dbReference type="NCBI Taxonomy" id="543360"/>
    <lineage>
        <taxon>Bacteria</taxon>
        <taxon>Pseudomonadati</taxon>
        <taxon>Pseudomonadota</taxon>
        <taxon>Gammaproteobacteria</taxon>
        <taxon>Pseudomonadales</taxon>
        <taxon>Pseudomonadaceae</taxon>
        <taxon>Pseudomonas</taxon>
    </lineage>
</organism>
<dbReference type="Pfam" id="PF13193">
    <property type="entry name" value="AMP-binding_C"/>
    <property type="match status" value="1"/>
</dbReference>
<evidence type="ECO:0000313" key="8">
    <source>
        <dbReference type="Proteomes" id="UP000198512"/>
    </source>
</evidence>
<protein>
    <submittedName>
        <fullName evidence="7">Citronellyl-CoA synthetase</fullName>
    </submittedName>
</protein>